<evidence type="ECO:0000256" key="4">
    <source>
        <dbReference type="ARBA" id="ARBA00022454"/>
    </source>
</evidence>
<evidence type="ECO:0000313" key="8">
    <source>
        <dbReference type="Proteomes" id="UP000694427"/>
    </source>
</evidence>
<accession>A0A8C0Y0Y3</accession>
<evidence type="ECO:0000256" key="5">
    <source>
        <dbReference type="ARBA" id="ARBA00023242"/>
    </source>
</evidence>
<dbReference type="PANTHER" id="PTHR34436:SF1">
    <property type="entry name" value="CENTROMERE PROTEIN M"/>
    <property type="match status" value="1"/>
</dbReference>
<dbReference type="Ensembl" id="ENSCCRT00010093275.1">
    <property type="protein sequence ID" value="ENSCCRP00010084082.1"/>
    <property type="gene ID" value="ENSCCRG00010036712.1"/>
</dbReference>
<reference evidence="7" key="2">
    <citation type="submission" date="2025-09" db="UniProtKB">
        <authorList>
            <consortium name="Ensembl"/>
        </authorList>
    </citation>
    <scope>IDENTIFICATION</scope>
</reference>
<keyword evidence="6" id="KW-0137">Centromere</keyword>
<name>A0A8C0Y0Y3_CYPCA</name>
<comment type="subcellular location">
    <subcellularLocation>
        <location evidence="2">Chromosome</location>
        <location evidence="2">Centromere</location>
    </subcellularLocation>
    <subcellularLocation>
        <location evidence="1">Nucleus</location>
    </subcellularLocation>
</comment>
<protein>
    <recommendedName>
        <fullName evidence="3">Centromere protein M</fullName>
    </recommendedName>
</protein>
<dbReference type="Gene3D" id="3.40.50.300">
    <property type="entry name" value="P-loop containing nucleotide triphosphate hydrolases"/>
    <property type="match status" value="1"/>
</dbReference>
<keyword evidence="5" id="KW-0539">Nucleus</keyword>
<dbReference type="InterPro" id="IPR020987">
    <property type="entry name" value="Centromere_Cenp-M"/>
</dbReference>
<sequence length="126" mass="14140">MWIYSREQHLFQIEIFRNIINVFTVTFNQFNASLLNKSMKCLTDPRCFTCSVIVRSVCEVNVRKLAASHQSPVLCAEHRKADGVNAAAVRLLKILKVFAGMSPIATTALYLSSLTRSSVTSDLEED</sequence>
<dbReference type="GO" id="GO:0000775">
    <property type="term" value="C:chromosome, centromeric region"/>
    <property type="evidence" value="ECO:0007669"/>
    <property type="project" value="UniProtKB-SubCell"/>
</dbReference>
<dbReference type="Proteomes" id="UP000694427">
    <property type="component" value="Unplaced"/>
</dbReference>
<reference evidence="7" key="1">
    <citation type="submission" date="2025-08" db="UniProtKB">
        <authorList>
            <consortium name="Ensembl"/>
        </authorList>
    </citation>
    <scope>IDENTIFICATION</scope>
</reference>
<dbReference type="InterPro" id="IPR027417">
    <property type="entry name" value="P-loop_NTPase"/>
</dbReference>
<keyword evidence="4" id="KW-0158">Chromosome</keyword>
<evidence type="ECO:0000256" key="1">
    <source>
        <dbReference type="ARBA" id="ARBA00004123"/>
    </source>
</evidence>
<dbReference type="GO" id="GO:0005634">
    <property type="term" value="C:nucleus"/>
    <property type="evidence" value="ECO:0007669"/>
    <property type="project" value="UniProtKB-SubCell"/>
</dbReference>
<dbReference type="Pfam" id="PF11111">
    <property type="entry name" value="CENP-M"/>
    <property type="match status" value="1"/>
</dbReference>
<keyword evidence="8" id="KW-1185">Reference proteome</keyword>
<evidence type="ECO:0000313" key="7">
    <source>
        <dbReference type="Ensembl" id="ENSCCRP00010084082.1"/>
    </source>
</evidence>
<proteinExistence type="predicted"/>
<organism evidence="7 8">
    <name type="scientific">Cyprinus carpio</name>
    <name type="common">Common carp</name>
    <dbReference type="NCBI Taxonomy" id="7962"/>
    <lineage>
        <taxon>Eukaryota</taxon>
        <taxon>Metazoa</taxon>
        <taxon>Chordata</taxon>
        <taxon>Craniata</taxon>
        <taxon>Vertebrata</taxon>
        <taxon>Euteleostomi</taxon>
        <taxon>Actinopterygii</taxon>
        <taxon>Neopterygii</taxon>
        <taxon>Teleostei</taxon>
        <taxon>Ostariophysi</taxon>
        <taxon>Cypriniformes</taxon>
        <taxon>Cyprinidae</taxon>
        <taxon>Cyprininae</taxon>
        <taxon>Cyprinus</taxon>
    </lineage>
</organism>
<dbReference type="AlphaFoldDB" id="A0A8C0Y0Y3"/>
<evidence type="ECO:0000256" key="3">
    <source>
        <dbReference type="ARBA" id="ARBA00016382"/>
    </source>
</evidence>
<evidence type="ECO:0000256" key="6">
    <source>
        <dbReference type="ARBA" id="ARBA00023328"/>
    </source>
</evidence>
<dbReference type="PANTHER" id="PTHR34436">
    <property type="entry name" value="CENTROMERE PROTEIN M"/>
    <property type="match status" value="1"/>
</dbReference>
<evidence type="ECO:0000256" key="2">
    <source>
        <dbReference type="ARBA" id="ARBA00004584"/>
    </source>
</evidence>